<organism evidence="2 3">
    <name type="scientific">Vitis vinifera</name>
    <name type="common">Grape</name>
    <dbReference type="NCBI Taxonomy" id="29760"/>
    <lineage>
        <taxon>Eukaryota</taxon>
        <taxon>Viridiplantae</taxon>
        <taxon>Streptophyta</taxon>
        <taxon>Embryophyta</taxon>
        <taxon>Tracheophyta</taxon>
        <taxon>Spermatophyta</taxon>
        <taxon>Magnoliopsida</taxon>
        <taxon>eudicotyledons</taxon>
        <taxon>Gunneridae</taxon>
        <taxon>Pentapetalae</taxon>
        <taxon>rosids</taxon>
        <taxon>Vitales</taxon>
        <taxon>Vitaceae</taxon>
        <taxon>Viteae</taxon>
        <taxon>Vitis</taxon>
    </lineage>
</organism>
<gene>
    <name evidence="2" type="ORF">CK203_021455</name>
</gene>
<comment type="caution">
    <text evidence="2">The sequence shown here is derived from an EMBL/GenBank/DDBJ whole genome shotgun (WGS) entry which is preliminary data.</text>
</comment>
<accession>A0A438ISE1</accession>
<reference evidence="2 3" key="1">
    <citation type="journal article" date="2018" name="PLoS Genet.">
        <title>Population sequencing reveals clonal diversity and ancestral inbreeding in the grapevine cultivar Chardonnay.</title>
        <authorList>
            <person name="Roach M.J."/>
            <person name="Johnson D.L."/>
            <person name="Bohlmann J."/>
            <person name="van Vuuren H.J."/>
            <person name="Jones S.J."/>
            <person name="Pretorius I.S."/>
            <person name="Schmidt S.A."/>
            <person name="Borneman A.R."/>
        </authorList>
    </citation>
    <scope>NUCLEOTIDE SEQUENCE [LARGE SCALE GENOMIC DNA]</scope>
    <source>
        <strain evidence="3">cv. Chardonnay</strain>
        <tissue evidence="2">Leaf</tissue>
    </source>
</reference>
<protein>
    <submittedName>
        <fullName evidence="2">Uncharacterized protein</fullName>
    </submittedName>
</protein>
<evidence type="ECO:0000313" key="2">
    <source>
        <dbReference type="EMBL" id="RVW99624.1"/>
    </source>
</evidence>
<feature type="region of interest" description="Disordered" evidence="1">
    <location>
        <begin position="1"/>
        <end position="39"/>
    </location>
</feature>
<evidence type="ECO:0000313" key="3">
    <source>
        <dbReference type="Proteomes" id="UP000288805"/>
    </source>
</evidence>
<dbReference type="EMBL" id="QGNW01000086">
    <property type="protein sequence ID" value="RVW99624.1"/>
    <property type="molecule type" value="Genomic_DNA"/>
</dbReference>
<feature type="compositionally biased region" description="Polar residues" evidence="1">
    <location>
        <begin position="21"/>
        <end position="37"/>
    </location>
</feature>
<evidence type="ECO:0000256" key="1">
    <source>
        <dbReference type="SAM" id="MobiDB-lite"/>
    </source>
</evidence>
<sequence>MVNHQVVNGETVEGNKGLKHTCQSSPKTEENSATGGFNSEEMEKLRNLLGSLDNLLELVLWLFQVSETYSSLYPNGSKPQVGRS</sequence>
<proteinExistence type="predicted"/>
<dbReference type="Proteomes" id="UP000288805">
    <property type="component" value="Unassembled WGS sequence"/>
</dbReference>
<name>A0A438ISE1_VITVI</name>
<dbReference type="AlphaFoldDB" id="A0A438ISE1"/>